<evidence type="ECO:0000256" key="1">
    <source>
        <dbReference type="ARBA" id="ARBA00010136"/>
    </source>
</evidence>
<keyword evidence="4 7" id="KW-0378">Hydrolase</keyword>
<evidence type="ECO:0000256" key="7">
    <source>
        <dbReference type="RuleBase" id="RU364040"/>
    </source>
</evidence>
<dbReference type="SUPFAM" id="SSF55486">
    <property type="entry name" value="Metalloproteases ('zincins'), catalytic domain"/>
    <property type="match status" value="1"/>
</dbReference>
<gene>
    <name evidence="12" type="primary">LOC100373449</name>
</gene>
<evidence type="ECO:0000313" key="11">
    <source>
        <dbReference type="Proteomes" id="UP000694865"/>
    </source>
</evidence>
<dbReference type="Gene3D" id="1.10.390.10">
    <property type="entry name" value="Neutral Protease Domain 2"/>
    <property type="match status" value="1"/>
</dbReference>
<dbReference type="InterPro" id="IPR050344">
    <property type="entry name" value="Peptidase_M1_aminopeptidases"/>
</dbReference>
<dbReference type="Gene3D" id="2.60.40.1910">
    <property type="match status" value="1"/>
</dbReference>
<accession>A0ABM0H0Q2</accession>
<evidence type="ECO:0000256" key="3">
    <source>
        <dbReference type="ARBA" id="ARBA00022723"/>
    </source>
</evidence>
<evidence type="ECO:0000256" key="4">
    <source>
        <dbReference type="ARBA" id="ARBA00022801"/>
    </source>
</evidence>
<evidence type="ECO:0000256" key="2">
    <source>
        <dbReference type="ARBA" id="ARBA00022670"/>
    </source>
</evidence>
<dbReference type="Pfam" id="PF17900">
    <property type="entry name" value="Peptidase_M1_N"/>
    <property type="match status" value="1"/>
</dbReference>
<dbReference type="InterPro" id="IPR042097">
    <property type="entry name" value="Aminopeptidase_N-like_N_sf"/>
</dbReference>
<reference evidence="12" key="1">
    <citation type="submission" date="2025-08" db="UniProtKB">
        <authorList>
            <consortium name="RefSeq"/>
        </authorList>
    </citation>
    <scope>IDENTIFICATION</scope>
    <source>
        <tissue evidence="12">Testes</tissue>
    </source>
</reference>
<dbReference type="InterPro" id="IPR034016">
    <property type="entry name" value="M1_APN-typ"/>
</dbReference>
<dbReference type="InterPro" id="IPR027268">
    <property type="entry name" value="Peptidase_M4/M1_CTD_sf"/>
</dbReference>
<dbReference type="EC" id="3.4.11.-" evidence="7"/>
<feature type="transmembrane region" description="Helical" evidence="7">
    <location>
        <begin position="34"/>
        <end position="56"/>
    </location>
</feature>
<proteinExistence type="inferred from homology"/>
<keyword evidence="7" id="KW-0812">Transmembrane</keyword>
<comment type="similarity">
    <text evidence="1 7">Belongs to the peptidase M1 family.</text>
</comment>
<evidence type="ECO:0000256" key="5">
    <source>
        <dbReference type="ARBA" id="ARBA00022833"/>
    </source>
</evidence>
<dbReference type="Pfam" id="PF11838">
    <property type="entry name" value="ERAP1_C"/>
    <property type="match status" value="1"/>
</dbReference>
<keyword evidence="6 7" id="KW-0482">Metalloprotease</keyword>
<dbReference type="InterPro" id="IPR014782">
    <property type="entry name" value="Peptidase_M1_dom"/>
</dbReference>
<sequence>MDCKENNIMENDIRTTTLQIQMPMEGYLISKQKGTCFVSAIVILIVLAFILAILLVSASRKPSCIDELSLPELVIDEKKVFDGRLPDNLVPINYLIKLTPYLDEVDGGKMRTFDGSVRIEARCARPTSKITLHAQYLDINRDSIQIKDSELNSLEVRDVSTDELYNFYVISTYPALQKEKVYVIEMNYVGSLNNTDLVGFYISTYAVGNTTRTIAVSQLETTFARMVFPAFDEPRYKATFDIVITHRVGRTAVSNMPVILTEVNGDWLTVTFDTSPIMSTYLVGLTVTDFAFRETTTANGVKMRVWARNDRIESAVYALETGSKMLTFLEELWDIPYPLSKLDMLAAPEFRFGAMENWGIVIYAEQRMLYNVSSDNPPTGQQVAMIIGHELVHQWFGNMVTMDWWSDTWLNEAFASYFEFVAVDEVEPTWDIFEQFFQGDATFMALQDDAEADSHPTVMDVGWLPDIWKMFDSRGYQRGACMARMMQAFLGDEVFYEGLRNYVRDFMYKNAISDDVYRYLTEASIGRSNVDVKEVMDPWMLQKGYPLVTITRTTDTTAVADQKPYSNDPNGEGFGPSWYVPLTYTHSGRMIVDNPKHVWMRKSSADLELSDAEDDDWILGNINQLGFFRVNYDADNWEKLIAQLIEDHKKIPLANRAALVDDVFSMSQSMDIDAVTALRVGYYLKKEEDYTPIKAVIIHLDFFKSMLERTTAYGYYKKYIQNMFRPMYDKLGWNFTYENHVDYHLRKSAVESACYTDYGPCIDTATSIYKRWIDGQGEYKIADDIIEVVMCSAIKAGTENDWRFALSMLHSTSALACTKDFTLIKEYMEESLHMSDIFTTLGYIKQQSAIGYHLAWEFLMDNFELLVHVKEESAYKAVWEFAGNMNRGKDLAMLEQFGRTYSHMPSLEVSSFYQSLNKVKLNIAWMDKNYNAVYDWLKGISAEDG</sequence>
<dbReference type="CDD" id="cd09601">
    <property type="entry name" value="M1_APN-Q_like"/>
    <property type="match status" value="1"/>
</dbReference>
<dbReference type="SUPFAM" id="SSF63737">
    <property type="entry name" value="Leukotriene A4 hydrolase N-terminal domain"/>
    <property type="match status" value="1"/>
</dbReference>
<evidence type="ECO:0000259" key="9">
    <source>
        <dbReference type="Pfam" id="PF11838"/>
    </source>
</evidence>
<dbReference type="InterPro" id="IPR045357">
    <property type="entry name" value="Aminopeptidase_N-like_N"/>
</dbReference>
<dbReference type="PANTHER" id="PTHR11533:SF301">
    <property type="entry name" value="AMINOPEPTIDASE"/>
    <property type="match status" value="1"/>
</dbReference>
<evidence type="ECO:0000259" key="8">
    <source>
        <dbReference type="Pfam" id="PF01433"/>
    </source>
</evidence>
<feature type="domain" description="Peptidase M1 membrane alanine aminopeptidase" evidence="8">
    <location>
        <begin position="317"/>
        <end position="539"/>
    </location>
</feature>
<keyword evidence="7" id="KW-0031">Aminopeptidase</keyword>
<evidence type="ECO:0000259" key="10">
    <source>
        <dbReference type="Pfam" id="PF17900"/>
    </source>
</evidence>
<keyword evidence="5 7" id="KW-0862">Zinc</keyword>
<dbReference type="Pfam" id="PF01433">
    <property type="entry name" value="Peptidase_M1"/>
    <property type="match status" value="1"/>
</dbReference>
<dbReference type="Gene3D" id="2.60.40.1730">
    <property type="entry name" value="tricorn interacting facor f3 domain"/>
    <property type="match status" value="1"/>
</dbReference>
<keyword evidence="3 7" id="KW-0479">Metal-binding</keyword>
<name>A0ABM0H0Q2_SACKO</name>
<evidence type="ECO:0000256" key="6">
    <source>
        <dbReference type="ARBA" id="ARBA00023049"/>
    </source>
</evidence>
<dbReference type="InterPro" id="IPR024571">
    <property type="entry name" value="ERAP1-like_C_dom"/>
</dbReference>
<dbReference type="RefSeq" id="XP_002741617.1">
    <property type="nucleotide sequence ID" value="XM_002741571.1"/>
</dbReference>
<dbReference type="GeneID" id="100373449"/>
<keyword evidence="11" id="KW-1185">Reference proteome</keyword>
<organism evidence="11 12">
    <name type="scientific">Saccoglossus kowalevskii</name>
    <name type="common">Acorn worm</name>
    <dbReference type="NCBI Taxonomy" id="10224"/>
    <lineage>
        <taxon>Eukaryota</taxon>
        <taxon>Metazoa</taxon>
        <taxon>Hemichordata</taxon>
        <taxon>Enteropneusta</taxon>
        <taxon>Harrimaniidae</taxon>
        <taxon>Saccoglossus</taxon>
    </lineage>
</organism>
<evidence type="ECO:0000313" key="12">
    <source>
        <dbReference type="RefSeq" id="XP_002741617.1"/>
    </source>
</evidence>
<dbReference type="Gene3D" id="1.25.50.20">
    <property type="match status" value="1"/>
</dbReference>
<keyword evidence="7" id="KW-1133">Transmembrane helix</keyword>
<keyword evidence="2 7" id="KW-0645">Protease</keyword>
<feature type="domain" description="ERAP1-like C-terminal" evidence="9">
    <location>
        <begin position="617"/>
        <end position="920"/>
    </location>
</feature>
<dbReference type="InterPro" id="IPR001930">
    <property type="entry name" value="Peptidase_M1"/>
</dbReference>
<dbReference type="PANTHER" id="PTHR11533">
    <property type="entry name" value="PROTEASE M1 ZINC METALLOPROTEASE"/>
    <property type="match status" value="1"/>
</dbReference>
<protein>
    <recommendedName>
        <fullName evidence="7">Aminopeptidase</fullName>
        <ecNumber evidence="7">3.4.11.-</ecNumber>
    </recommendedName>
</protein>
<dbReference type="Proteomes" id="UP000694865">
    <property type="component" value="Unplaced"/>
</dbReference>
<keyword evidence="7" id="KW-0472">Membrane</keyword>
<dbReference type="PRINTS" id="PR00756">
    <property type="entry name" value="ALADIPTASE"/>
</dbReference>
<comment type="cofactor">
    <cofactor evidence="7">
        <name>Zn(2+)</name>
        <dbReference type="ChEBI" id="CHEBI:29105"/>
    </cofactor>
    <text evidence="7">Binds 1 zinc ion per subunit.</text>
</comment>
<feature type="domain" description="Aminopeptidase N-like N-terminal" evidence="10">
    <location>
        <begin position="90"/>
        <end position="282"/>
    </location>
</feature>